<evidence type="ECO:0000313" key="5">
    <source>
        <dbReference type="Proteomes" id="UP001186944"/>
    </source>
</evidence>
<dbReference type="AlphaFoldDB" id="A0AA88XSA9"/>
<dbReference type="PANTHER" id="PTHR10656:SF69">
    <property type="entry name" value="MAB-21-LIKE HHH_H2TH-LIKE DOMAIN-CONTAINING PROTEIN"/>
    <property type="match status" value="1"/>
</dbReference>
<dbReference type="PANTHER" id="PTHR10656">
    <property type="entry name" value="CELL FATE DETERMINING PROTEIN MAB21-RELATED"/>
    <property type="match status" value="1"/>
</dbReference>
<dbReference type="InterPro" id="IPR024810">
    <property type="entry name" value="MAB21L/cGLR"/>
</dbReference>
<feature type="domain" description="Mab-21-like nucleotidyltransferase" evidence="2">
    <location>
        <begin position="62"/>
        <end position="133"/>
    </location>
</feature>
<dbReference type="Pfam" id="PF20266">
    <property type="entry name" value="Mab-21_C"/>
    <property type="match status" value="1"/>
</dbReference>
<comment type="caution">
    <text evidence="4">The sequence shown here is derived from an EMBL/GenBank/DDBJ whole genome shotgun (WGS) entry which is preliminary data.</text>
</comment>
<evidence type="ECO:0000259" key="3">
    <source>
        <dbReference type="Pfam" id="PF20266"/>
    </source>
</evidence>
<feature type="domain" description="Mab-21-like HhH/H2TH-like" evidence="3">
    <location>
        <begin position="150"/>
        <end position="233"/>
    </location>
</feature>
<evidence type="ECO:0000313" key="4">
    <source>
        <dbReference type="EMBL" id="KAK3087677.1"/>
    </source>
</evidence>
<comment type="similarity">
    <text evidence="1">Belongs to the mab-21 family.</text>
</comment>
<evidence type="ECO:0000256" key="1">
    <source>
        <dbReference type="ARBA" id="ARBA00008307"/>
    </source>
</evidence>
<evidence type="ECO:0000259" key="2">
    <source>
        <dbReference type="Pfam" id="PF03281"/>
    </source>
</evidence>
<dbReference type="InterPro" id="IPR046906">
    <property type="entry name" value="Mab-21_HhH/H2TH-like"/>
</dbReference>
<dbReference type="Proteomes" id="UP001186944">
    <property type="component" value="Unassembled WGS sequence"/>
</dbReference>
<protein>
    <submittedName>
        <fullName evidence="4">Uncharacterized protein</fullName>
    </submittedName>
</protein>
<proteinExistence type="inferred from homology"/>
<organism evidence="4 5">
    <name type="scientific">Pinctada imbricata</name>
    <name type="common">Atlantic pearl-oyster</name>
    <name type="synonym">Pinctada martensii</name>
    <dbReference type="NCBI Taxonomy" id="66713"/>
    <lineage>
        <taxon>Eukaryota</taxon>
        <taxon>Metazoa</taxon>
        <taxon>Spiralia</taxon>
        <taxon>Lophotrochozoa</taxon>
        <taxon>Mollusca</taxon>
        <taxon>Bivalvia</taxon>
        <taxon>Autobranchia</taxon>
        <taxon>Pteriomorphia</taxon>
        <taxon>Pterioida</taxon>
        <taxon>Pterioidea</taxon>
        <taxon>Pteriidae</taxon>
        <taxon>Pinctada</taxon>
    </lineage>
</organism>
<gene>
    <name evidence="4" type="ORF">FSP39_009040</name>
</gene>
<dbReference type="EMBL" id="VSWD01000011">
    <property type="protein sequence ID" value="KAK3087677.1"/>
    <property type="molecule type" value="Genomic_DNA"/>
</dbReference>
<dbReference type="InterPro" id="IPR046903">
    <property type="entry name" value="Mab-21-like_nuc_Trfase"/>
</dbReference>
<reference evidence="4" key="1">
    <citation type="submission" date="2019-08" db="EMBL/GenBank/DDBJ databases">
        <title>The improved chromosome-level genome for the pearl oyster Pinctada fucata martensii using PacBio sequencing and Hi-C.</title>
        <authorList>
            <person name="Zheng Z."/>
        </authorList>
    </citation>
    <scope>NUCLEOTIDE SEQUENCE</scope>
    <source>
        <strain evidence="4">ZZ-2019</strain>
        <tissue evidence="4">Adductor muscle</tissue>
    </source>
</reference>
<sequence>MFEFSPGYCRLLDVWRSYNHHLINVINEMPFVSSSLWTQLFANEGQYIHGPCLSETVGNHEFDCALCIACYTWPDIAINWVLRDRSYDWPSCEMIRGIIRNGCHVVPVGDPDSPYCDHEWRVSFSVAERTLMHSLNHAQFLVYNLLRLTLKRVIEKTLPGVFCSYFMKTTLFYTIENTSMELWHVEYVERCIKLCISVLYDYVYHIYCPNYFIPEYNMIKRKVNHTNRHQMLDVLRMVYTTDITGILHLSGESPCLDASLSPTRMEYKLDTEFMFSDHLNKSLADIDRFFHLIPREKIEWCAFNLCAFWGLVKTIKSELMHIIWNAGINAYCMKMMYFLSASLKRNKQNYRLKRKLEALLRIGFRANVTTGKLTLATHMYMVGKIEFALNIIRRLLSEYPPYAIDVSGDEFKEQVYKDAMCGRAFTINYKVRQCYAPLYCLYKQYLSVFPSSLKIWITIMNIIDFDPLTYAYFIESLCHFQNKSKILLMKSLRCLVDHIGNLEFSEDIFDIRMCVGILMIINGNSQSACRWFRSAYSMNNAFLPPLNERRSLSALTYMACLLNKRFLSLR</sequence>
<accession>A0AA88XSA9</accession>
<dbReference type="Pfam" id="PF03281">
    <property type="entry name" value="Mab-21"/>
    <property type="match status" value="1"/>
</dbReference>
<dbReference type="SMART" id="SM01265">
    <property type="entry name" value="Mab-21"/>
    <property type="match status" value="1"/>
</dbReference>
<dbReference type="Gene3D" id="1.10.1410.40">
    <property type="match status" value="1"/>
</dbReference>
<keyword evidence="5" id="KW-1185">Reference proteome</keyword>
<name>A0AA88XSA9_PINIB</name>